<dbReference type="GO" id="GO:0003677">
    <property type="term" value="F:DNA binding"/>
    <property type="evidence" value="ECO:0007669"/>
    <property type="project" value="TreeGrafter"/>
</dbReference>
<accession>U1HXK6</accession>
<protein>
    <recommendedName>
        <fullName evidence="1">DDE-1 domain-containing protein</fullName>
    </recommendedName>
</protein>
<dbReference type="InterPro" id="IPR050863">
    <property type="entry name" value="CenT-Element_Derived"/>
</dbReference>
<proteinExistence type="predicted"/>
<reference evidence="3" key="1">
    <citation type="journal article" date="2014" name="BMC Genomics">
        <title>Genome characteristics reveal the impact of lichenization on lichen-forming fungus Endocarpon pusillum Hedwig (Verrucariales, Ascomycota).</title>
        <authorList>
            <person name="Wang Y.-Y."/>
            <person name="Liu B."/>
            <person name="Zhang X.-Y."/>
            <person name="Zhou Q.-M."/>
            <person name="Zhang T."/>
            <person name="Li H."/>
            <person name="Yu Y.-F."/>
            <person name="Zhang X.-L."/>
            <person name="Hao X.-Y."/>
            <person name="Wang M."/>
            <person name="Wang L."/>
            <person name="Wei J.-C."/>
        </authorList>
    </citation>
    <scope>NUCLEOTIDE SEQUENCE [LARGE SCALE GENOMIC DNA]</scope>
    <source>
        <strain evidence="3">Z07020 / HMAS-L-300199</strain>
    </source>
</reference>
<dbReference type="EMBL" id="KE720806">
    <property type="protein sequence ID" value="ERF75560.1"/>
    <property type="molecule type" value="Genomic_DNA"/>
</dbReference>
<dbReference type="RefSeq" id="XP_007787110.1">
    <property type="nucleotide sequence ID" value="XM_007788920.1"/>
</dbReference>
<dbReference type="PANTHER" id="PTHR19303:SF74">
    <property type="entry name" value="POGO TRANSPOSABLE ELEMENT WITH KRAB DOMAIN"/>
    <property type="match status" value="1"/>
</dbReference>
<dbReference type="Pfam" id="PF03184">
    <property type="entry name" value="DDE_1"/>
    <property type="match status" value="1"/>
</dbReference>
<evidence type="ECO:0000259" key="1">
    <source>
        <dbReference type="Pfam" id="PF03184"/>
    </source>
</evidence>
<organism evidence="2 3">
    <name type="scientific">Endocarpon pusillum (strain Z07020 / HMAS-L-300199)</name>
    <name type="common">Lichen-forming fungus</name>
    <dbReference type="NCBI Taxonomy" id="1263415"/>
    <lineage>
        <taxon>Eukaryota</taxon>
        <taxon>Fungi</taxon>
        <taxon>Dikarya</taxon>
        <taxon>Ascomycota</taxon>
        <taxon>Pezizomycotina</taxon>
        <taxon>Eurotiomycetes</taxon>
        <taxon>Chaetothyriomycetidae</taxon>
        <taxon>Verrucariales</taxon>
        <taxon>Verrucariaceae</taxon>
        <taxon>Endocarpon</taxon>
    </lineage>
</organism>
<sequence>MAQMEAAIAHLNRQSSLNYTEVAKTHGIAPTTLARRHQGLSVSRAEATSTYHQRLNNIIKNLAEEIIKRPIGKNWTARFIKRHSTRICSHYLHPLDRERASAESITVFERFYNLLTKAIEKYNITAENIYNWDEKGLLIGQSSIKKRILTKEAYERGRICYSQEDGNREFISLLACVCADGTALPPALIYQGASNDLQSSWMEDLHESDKAYFTSSANGWTCDALGLAWLRLFDKNTRSKGSRRRLLIVDGHSSHINWSFIKLADSLRILIFILPPHTTHRLQPLDVGLFSPLAQAYTQRLDAAPNNLAYL</sequence>
<dbReference type="PANTHER" id="PTHR19303">
    <property type="entry name" value="TRANSPOSON"/>
    <property type="match status" value="1"/>
</dbReference>
<dbReference type="HOGENOM" id="CLU_013929_4_2_1"/>
<dbReference type="GO" id="GO:0005634">
    <property type="term" value="C:nucleus"/>
    <property type="evidence" value="ECO:0007669"/>
    <property type="project" value="TreeGrafter"/>
</dbReference>
<dbReference type="Proteomes" id="UP000019373">
    <property type="component" value="Unassembled WGS sequence"/>
</dbReference>
<name>U1HXK6_ENDPU</name>
<dbReference type="OMA" id="EVADWYY"/>
<evidence type="ECO:0000313" key="3">
    <source>
        <dbReference type="Proteomes" id="UP000019373"/>
    </source>
</evidence>
<dbReference type="eggNOG" id="KOG3105">
    <property type="taxonomic scope" value="Eukaryota"/>
</dbReference>
<dbReference type="GeneID" id="19243812"/>
<evidence type="ECO:0000313" key="2">
    <source>
        <dbReference type="EMBL" id="ERF75560.1"/>
    </source>
</evidence>
<dbReference type="AlphaFoldDB" id="U1HXK6"/>
<dbReference type="OrthoDB" id="4225981at2759"/>
<feature type="domain" description="DDE-1" evidence="1">
    <location>
        <begin position="171"/>
        <end position="300"/>
    </location>
</feature>
<gene>
    <name evidence="2" type="ORF">EPUS_08972</name>
</gene>
<keyword evidence="3" id="KW-1185">Reference proteome</keyword>
<dbReference type="InterPro" id="IPR004875">
    <property type="entry name" value="DDE_SF_endonuclease_dom"/>
</dbReference>